<feature type="transmembrane region" description="Helical" evidence="2">
    <location>
        <begin position="293"/>
        <end position="311"/>
    </location>
</feature>
<dbReference type="InterPro" id="IPR008910">
    <property type="entry name" value="MSC_TM_helix"/>
</dbReference>
<feature type="compositionally biased region" description="Pro residues" evidence="1">
    <location>
        <begin position="478"/>
        <end position="493"/>
    </location>
</feature>
<keyword evidence="2" id="KW-1133">Transmembrane helix</keyword>
<dbReference type="Pfam" id="PF05552">
    <property type="entry name" value="MS_channel_1st_1"/>
    <property type="match status" value="2"/>
</dbReference>
<proteinExistence type="predicted"/>
<sequence>MHTATVFAGVDWGSIIAKILIAIVILLITWVLARTVIWAFGKLAARVPALGDTNDDGHSLGATLGQIASLLVWLFGLIAVLQVFDLGEVLTPIQALLTGVMNFLPNLIGAIFVFVIGALLAKVARQLVETALGAVPFHRWLGSSRDGEEGSAGVPNIARTLALVLYALIMIVISIAALQILGISSISDPAQRMLQTIFDAVPNIVAAALMLGLGVVIARFAAGLLGDILEGLGTDRALREIDAVPEGGSAVPWITRVVQVAIVLFFAVMAAQLLNFPVITDVLARVLELGGKVVFGAAVIAAGFFVARLLGRVLSGTTAVIVRWATIVLFVAMGLTFMGIATEIIVLAFGSLVVGAALAAALAFGLGGRDAAGRVLERAQQRLDAPAPAAAGSGAGATPSDAAAPSSPSAASAVSSSGATFSAGPAPAGGPSTTASDSGPSSSAGATGTPATGGSSSVEAAIDPAGTPAAGGDDAPGDPTPPDLPPTETPPADPEGSDGAGSDTATAGSTTPETSSTQAPPTKELPAAKKAAAKKSTTRRAPRKRSGGTT</sequence>
<feature type="transmembrane region" description="Helical" evidence="2">
    <location>
        <begin position="60"/>
        <end position="83"/>
    </location>
</feature>
<dbReference type="Gene3D" id="1.10.287.1260">
    <property type="match status" value="1"/>
</dbReference>
<accession>A0A8T6RAL0</accession>
<feature type="transmembrane region" description="Helical" evidence="2">
    <location>
        <begin position="204"/>
        <end position="229"/>
    </location>
</feature>
<feature type="region of interest" description="Disordered" evidence="1">
    <location>
        <begin position="383"/>
        <end position="550"/>
    </location>
</feature>
<gene>
    <name evidence="3" type="ORF">EPD83_017640</name>
</gene>
<dbReference type="PANTHER" id="PTHR30221">
    <property type="entry name" value="SMALL-CONDUCTANCE MECHANOSENSITIVE CHANNEL"/>
    <property type="match status" value="1"/>
</dbReference>
<name>A0A8T6RAL0_9MICO</name>
<feature type="transmembrane region" description="Helical" evidence="2">
    <location>
        <begin position="163"/>
        <end position="184"/>
    </location>
</feature>
<evidence type="ECO:0000313" key="3">
    <source>
        <dbReference type="EMBL" id="NHA69865.1"/>
    </source>
</evidence>
<dbReference type="NCBIfam" id="NF033912">
    <property type="entry name" value="msc"/>
    <property type="match status" value="1"/>
</dbReference>
<feature type="compositionally biased region" description="Low complexity" evidence="1">
    <location>
        <begin position="519"/>
        <end position="530"/>
    </location>
</feature>
<dbReference type="InterPro" id="IPR045275">
    <property type="entry name" value="MscS_archaea/bacteria_type"/>
</dbReference>
<reference evidence="3" key="1">
    <citation type="submission" date="2020-03" db="EMBL/GenBank/DDBJ databases">
        <title>Phycicoccus flavus sp. nov., a novel endophytic actinobacterium isolated from branch of Kandelia candel.</title>
        <authorList>
            <person name="Tuo L."/>
        </authorList>
    </citation>
    <scope>NUCLEOTIDE SEQUENCE</scope>
    <source>
        <strain evidence="3">CMS6Z-2</strain>
    </source>
</reference>
<feature type="compositionally biased region" description="Basic residues" evidence="1">
    <location>
        <begin position="531"/>
        <end position="550"/>
    </location>
</feature>
<dbReference type="AlphaFoldDB" id="A0A8T6RAL0"/>
<dbReference type="EMBL" id="SAYU02000080">
    <property type="protein sequence ID" value="NHA69865.1"/>
    <property type="molecule type" value="Genomic_DNA"/>
</dbReference>
<evidence type="ECO:0000313" key="4">
    <source>
        <dbReference type="Proteomes" id="UP000287866"/>
    </source>
</evidence>
<feature type="compositionally biased region" description="Low complexity" evidence="1">
    <location>
        <begin position="500"/>
        <end position="511"/>
    </location>
</feature>
<keyword evidence="4" id="KW-1185">Reference proteome</keyword>
<feature type="transmembrane region" description="Helical" evidence="2">
    <location>
        <begin position="15"/>
        <end position="40"/>
    </location>
</feature>
<feature type="transmembrane region" description="Helical" evidence="2">
    <location>
        <begin position="250"/>
        <end position="273"/>
    </location>
</feature>
<feature type="transmembrane region" description="Helical" evidence="2">
    <location>
        <begin position="320"/>
        <end position="338"/>
    </location>
</feature>
<comment type="caution">
    <text evidence="3">The sequence shown here is derived from an EMBL/GenBank/DDBJ whole genome shotgun (WGS) entry which is preliminary data.</text>
</comment>
<feature type="transmembrane region" description="Helical" evidence="2">
    <location>
        <begin position="344"/>
        <end position="366"/>
    </location>
</feature>
<evidence type="ECO:0000256" key="2">
    <source>
        <dbReference type="SAM" id="Phobius"/>
    </source>
</evidence>
<dbReference type="PANTHER" id="PTHR30221:SF1">
    <property type="entry name" value="SMALL-CONDUCTANCE MECHANOSENSITIVE CHANNEL"/>
    <property type="match status" value="1"/>
</dbReference>
<organism evidence="3 4">
    <name type="scientific">Phycicoccus flavus</name>
    <dbReference type="NCBI Taxonomy" id="2502783"/>
    <lineage>
        <taxon>Bacteria</taxon>
        <taxon>Bacillati</taxon>
        <taxon>Actinomycetota</taxon>
        <taxon>Actinomycetes</taxon>
        <taxon>Micrococcales</taxon>
        <taxon>Intrasporangiaceae</taxon>
        <taxon>Phycicoccus</taxon>
    </lineage>
</organism>
<dbReference type="RefSeq" id="WP_165566943.1">
    <property type="nucleotide sequence ID" value="NZ_SAYU02000080.1"/>
</dbReference>
<keyword evidence="2" id="KW-0472">Membrane</keyword>
<evidence type="ECO:0000256" key="1">
    <source>
        <dbReference type="SAM" id="MobiDB-lite"/>
    </source>
</evidence>
<dbReference type="Proteomes" id="UP000287866">
    <property type="component" value="Unassembled WGS sequence"/>
</dbReference>
<protein>
    <submittedName>
        <fullName evidence="3">Mechanosensitive ion channel</fullName>
    </submittedName>
</protein>
<dbReference type="GO" id="GO:0008381">
    <property type="term" value="F:mechanosensitive monoatomic ion channel activity"/>
    <property type="evidence" value="ECO:0007669"/>
    <property type="project" value="InterPro"/>
</dbReference>
<keyword evidence="2" id="KW-0812">Transmembrane</keyword>
<feature type="compositionally biased region" description="Low complexity" evidence="1">
    <location>
        <begin position="385"/>
        <end position="473"/>
    </location>
</feature>
<feature type="transmembrane region" description="Helical" evidence="2">
    <location>
        <begin position="103"/>
        <end position="121"/>
    </location>
</feature>